<evidence type="ECO:0000313" key="16">
    <source>
        <dbReference type="Proteomes" id="UP000236584"/>
    </source>
</evidence>
<dbReference type="InterPro" id="IPR035965">
    <property type="entry name" value="PAS-like_dom_sf"/>
</dbReference>
<keyword evidence="9 13" id="KW-1133">Transmembrane helix</keyword>
<keyword evidence="4" id="KW-0808">Transferase</keyword>
<dbReference type="CDD" id="cd00082">
    <property type="entry name" value="HisKA"/>
    <property type="match status" value="1"/>
</dbReference>
<dbReference type="PANTHER" id="PTHR42878">
    <property type="entry name" value="TWO-COMPONENT HISTIDINE KINASE"/>
    <property type="match status" value="1"/>
</dbReference>
<evidence type="ECO:0000256" key="8">
    <source>
        <dbReference type="ARBA" id="ARBA00022840"/>
    </source>
</evidence>
<dbReference type="Gene3D" id="3.30.450.20">
    <property type="entry name" value="PAS domain"/>
    <property type="match status" value="1"/>
</dbReference>
<dbReference type="Gene3D" id="3.30.565.10">
    <property type="entry name" value="Histidine kinase-like ATPase, C-terminal domain"/>
    <property type="match status" value="1"/>
</dbReference>
<dbReference type="InterPro" id="IPR036097">
    <property type="entry name" value="HisK_dim/P_sf"/>
</dbReference>
<dbReference type="Proteomes" id="UP000236584">
    <property type="component" value="Chromosome"/>
</dbReference>
<dbReference type="GO" id="GO:0005524">
    <property type="term" value="F:ATP binding"/>
    <property type="evidence" value="ECO:0007669"/>
    <property type="project" value="UniProtKB-KW"/>
</dbReference>
<dbReference type="Pfam" id="PF16927">
    <property type="entry name" value="HisKA_7TM"/>
    <property type="match status" value="1"/>
</dbReference>
<feature type="transmembrane region" description="Helical" evidence="13">
    <location>
        <begin position="205"/>
        <end position="226"/>
    </location>
</feature>
<keyword evidence="11 13" id="KW-0472">Membrane</keyword>
<accession>A0A2I8VNS7</accession>
<dbReference type="GO" id="GO:0000156">
    <property type="term" value="F:phosphorelay response regulator activity"/>
    <property type="evidence" value="ECO:0007669"/>
    <property type="project" value="TreeGrafter"/>
</dbReference>
<keyword evidence="5 13" id="KW-0812">Transmembrane</keyword>
<dbReference type="InterPro" id="IPR036890">
    <property type="entry name" value="HATPase_C_sf"/>
</dbReference>
<feature type="transmembrane region" description="Helical" evidence="13">
    <location>
        <begin position="145"/>
        <end position="169"/>
    </location>
</feature>
<dbReference type="AlphaFoldDB" id="A0A2I8VNS7"/>
<evidence type="ECO:0000256" key="5">
    <source>
        <dbReference type="ARBA" id="ARBA00022692"/>
    </source>
</evidence>
<protein>
    <recommendedName>
        <fullName evidence="3">histidine kinase</fullName>
        <ecNumber evidence="3">2.7.13.3</ecNumber>
    </recommendedName>
</protein>
<evidence type="ECO:0000256" key="3">
    <source>
        <dbReference type="ARBA" id="ARBA00012438"/>
    </source>
</evidence>
<keyword evidence="10" id="KW-0902">Two-component regulatory system</keyword>
<dbReference type="InterPro" id="IPR005467">
    <property type="entry name" value="His_kinase_dom"/>
</dbReference>
<dbReference type="InterPro" id="IPR031621">
    <property type="entry name" value="HisKA_7TM"/>
</dbReference>
<dbReference type="RefSeq" id="WP_103427223.1">
    <property type="nucleotide sequence ID" value="NZ_CP026309.1"/>
</dbReference>
<dbReference type="CDD" id="cd00130">
    <property type="entry name" value="PAS"/>
    <property type="match status" value="1"/>
</dbReference>
<evidence type="ECO:0000256" key="12">
    <source>
        <dbReference type="SAM" id="MobiDB-lite"/>
    </source>
</evidence>
<dbReference type="GO" id="GO:0007234">
    <property type="term" value="P:osmosensory signaling via phosphorelay pathway"/>
    <property type="evidence" value="ECO:0007669"/>
    <property type="project" value="TreeGrafter"/>
</dbReference>
<sequence>MLPGFSPLAFGSLLAGGTSLALALYAWRERTEPGSTAFALLMVGSTVWSLSYAVALTAFDPGTRVLMEVPIEVGKALVAPAWLAFALGYTGRGEYLTRRTVAGLVAFPAATLVVVSLPALRPLIWTNYRVTPTLGAATVSYDPTLWHYAHAAYGYVLVGAGMALLVDALASHTRLYRRQTLALVVGSLFPTVAHVKRTFQFGPLVAVDFTPMALSVTGLTFGYALFRFDLFDLVPATSYRGRRGAIDDLGVGVVIVANDDRVVELNEEAKRLFGGTDAAVGDPLAAFLPSDVDAEMRTGDGGTFDLDVDGHRRTLEAVPSTIDDPRGSPVGRTIVLNDITEREARRQRLDVFNRVLRHNLRNEMTVVLGYAELLAESLSDEEARYARTIHERSTALADLGEKARGFEEMLDSADVTTSVALDDVVAEVVTDVVDDAPDADPDVSLDVPSELTVETNEQVLTTVLSAVVDNAVTHNDGPSPSVSVTARTATTDGGDGDSRVDDVVIEVEDDGPGIPDDELGVVTEGEETPLTHGSGLGLWLVQWGCRWLGPDPEFEVTENGTTVRFRL</sequence>
<keyword evidence="8" id="KW-0067">ATP-binding</keyword>
<evidence type="ECO:0000256" key="11">
    <source>
        <dbReference type="ARBA" id="ARBA00023136"/>
    </source>
</evidence>
<dbReference type="SUPFAM" id="SSF55874">
    <property type="entry name" value="ATPase domain of HSP90 chaperone/DNA topoisomerase II/histidine kinase"/>
    <property type="match status" value="1"/>
</dbReference>
<feature type="region of interest" description="Disordered" evidence="12">
    <location>
        <begin position="472"/>
        <end position="499"/>
    </location>
</feature>
<dbReference type="InterPro" id="IPR003661">
    <property type="entry name" value="HisK_dim/P_dom"/>
</dbReference>
<dbReference type="KEGG" id="srub:C2R22_19360"/>
<evidence type="ECO:0000256" key="4">
    <source>
        <dbReference type="ARBA" id="ARBA00022679"/>
    </source>
</evidence>
<evidence type="ECO:0000256" key="1">
    <source>
        <dbReference type="ARBA" id="ARBA00000085"/>
    </source>
</evidence>
<evidence type="ECO:0000259" key="14">
    <source>
        <dbReference type="PROSITE" id="PS50109"/>
    </source>
</evidence>
<dbReference type="GeneID" id="35594298"/>
<evidence type="ECO:0000256" key="9">
    <source>
        <dbReference type="ARBA" id="ARBA00022989"/>
    </source>
</evidence>
<dbReference type="EMBL" id="CP026309">
    <property type="protein sequence ID" value="AUV83534.1"/>
    <property type="molecule type" value="Genomic_DNA"/>
</dbReference>
<dbReference type="SUPFAM" id="SSF47384">
    <property type="entry name" value="Homodimeric domain of signal transducing histidine kinase"/>
    <property type="match status" value="1"/>
</dbReference>
<dbReference type="NCBIfam" id="TIGR00229">
    <property type="entry name" value="sensory_box"/>
    <property type="match status" value="1"/>
</dbReference>
<dbReference type="Gene3D" id="1.10.287.130">
    <property type="match status" value="1"/>
</dbReference>
<dbReference type="GO" id="GO:0016020">
    <property type="term" value="C:membrane"/>
    <property type="evidence" value="ECO:0007669"/>
    <property type="project" value="UniProtKB-SubCell"/>
</dbReference>
<keyword evidence="7" id="KW-0418">Kinase</keyword>
<name>A0A2I8VNS7_9EURY</name>
<dbReference type="InterPro" id="IPR050351">
    <property type="entry name" value="BphY/WalK/GraS-like"/>
</dbReference>
<dbReference type="GO" id="GO:0030295">
    <property type="term" value="F:protein kinase activator activity"/>
    <property type="evidence" value="ECO:0007669"/>
    <property type="project" value="TreeGrafter"/>
</dbReference>
<feature type="transmembrane region" description="Helical" evidence="13">
    <location>
        <begin position="101"/>
        <end position="125"/>
    </location>
</feature>
<evidence type="ECO:0000256" key="10">
    <source>
        <dbReference type="ARBA" id="ARBA00023012"/>
    </source>
</evidence>
<dbReference type="InterPro" id="IPR003594">
    <property type="entry name" value="HATPase_dom"/>
</dbReference>
<evidence type="ECO:0000256" key="2">
    <source>
        <dbReference type="ARBA" id="ARBA00004141"/>
    </source>
</evidence>
<dbReference type="SUPFAM" id="SSF55785">
    <property type="entry name" value="PYP-like sensor domain (PAS domain)"/>
    <property type="match status" value="1"/>
</dbReference>
<feature type="transmembrane region" description="Helical" evidence="13">
    <location>
        <begin position="71"/>
        <end position="89"/>
    </location>
</feature>
<feature type="domain" description="Histidine kinase" evidence="14">
    <location>
        <begin position="355"/>
        <end position="567"/>
    </location>
</feature>
<feature type="compositionally biased region" description="Polar residues" evidence="12">
    <location>
        <begin position="472"/>
        <end position="487"/>
    </location>
</feature>
<keyword evidence="16" id="KW-1185">Reference proteome</keyword>
<feature type="transmembrane region" description="Helical" evidence="13">
    <location>
        <begin position="6"/>
        <end position="26"/>
    </location>
</feature>
<evidence type="ECO:0000256" key="7">
    <source>
        <dbReference type="ARBA" id="ARBA00022777"/>
    </source>
</evidence>
<comment type="catalytic activity">
    <reaction evidence="1">
        <text>ATP + protein L-histidine = ADP + protein N-phospho-L-histidine.</text>
        <dbReference type="EC" id="2.7.13.3"/>
    </reaction>
</comment>
<dbReference type="InterPro" id="IPR000014">
    <property type="entry name" value="PAS"/>
</dbReference>
<dbReference type="GO" id="GO:0000155">
    <property type="term" value="F:phosphorelay sensor kinase activity"/>
    <property type="evidence" value="ECO:0007669"/>
    <property type="project" value="InterPro"/>
</dbReference>
<comment type="subcellular location">
    <subcellularLocation>
        <location evidence="2">Membrane</location>
        <topology evidence="2">Multi-pass membrane protein</topology>
    </subcellularLocation>
</comment>
<dbReference type="SMART" id="SM00387">
    <property type="entry name" value="HATPase_c"/>
    <property type="match status" value="1"/>
</dbReference>
<organism evidence="15 16">
    <name type="scientific">Salinigranum rubrum</name>
    <dbReference type="NCBI Taxonomy" id="755307"/>
    <lineage>
        <taxon>Archaea</taxon>
        <taxon>Methanobacteriati</taxon>
        <taxon>Methanobacteriota</taxon>
        <taxon>Stenosarchaea group</taxon>
        <taxon>Halobacteria</taxon>
        <taxon>Halobacteriales</taxon>
        <taxon>Haloferacaceae</taxon>
        <taxon>Salinigranum</taxon>
    </lineage>
</organism>
<evidence type="ECO:0000256" key="6">
    <source>
        <dbReference type="ARBA" id="ARBA00022741"/>
    </source>
</evidence>
<dbReference type="CDD" id="cd00075">
    <property type="entry name" value="HATPase"/>
    <property type="match status" value="1"/>
</dbReference>
<reference evidence="15 16" key="1">
    <citation type="submission" date="2018-01" db="EMBL/GenBank/DDBJ databases">
        <title>Complete genome sequence of Salinigranum rubrum GX10T, an extremely halophilic archaeon isolated from a marine solar saltern.</title>
        <authorList>
            <person name="Han S."/>
        </authorList>
    </citation>
    <scope>NUCLEOTIDE SEQUENCE [LARGE SCALE GENOMIC DNA]</scope>
    <source>
        <strain evidence="15 16">GX10</strain>
    </source>
</reference>
<evidence type="ECO:0000313" key="15">
    <source>
        <dbReference type="EMBL" id="AUV83534.1"/>
    </source>
</evidence>
<dbReference type="PROSITE" id="PS50109">
    <property type="entry name" value="HIS_KIN"/>
    <property type="match status" value="1"/>
</dbReference>
<keyword evidence="6" id="KW-0547">Nucleotide-binding</keyword>
<dbReference type="EC" id="2.7.13.3" evidence="3"/>
<dbReference type="PANTHER" id="PTHR42878:SF7">
    <property type="entry name" value="SENSOR HISTIDINE KINASE GLRK"/>
    <property type="match status" value="1"/>
</dbReference>
<dbReference type="Pfam" id="PF02518">
    <property type="entry name" value="HATPase_c"/>
    <property type="match status" value="1"/>
</dbReference>
<proteinExistence type="predicted"/>
<evidence type="ECO:0000256" key="13">
    <source>
        <dbReference type="SAM" id="Phobius"/>
    </source>
</evidence>
<gene>
    <name evidence="15" type="ORF">C2R22_19360</name>
</gene>
<dbReference type="OrthoDB" id="237703at2157"/>
<feature type="transmembrane region" description="Helical" evidence="13">
    <location>
        <begin position="38"/>
        <end position="59"/>
    </location>
</feature>